<dbReference type="GO" id="GO:0016787">
    <property type="term" value="F:hydrolase activity"/>
    <property type="evidence" value="ECO:0007669"/>
    <property type="project" value="UniProtKB-KW"/>
</dbReference>
<keyword evidence="2" id="KW-0378">Hydrolase</keyword>
<reference evidence="2 3" key="1">
    <citation type="submission" date="2019-08" db="EMBL/GenBank/DDBJ databases">
        <title>Identification of a novel species of the genus Boseongicola.</title>
        <authorList>
            <person name="Zhang X.-Q."/>
        </authorList>
    </citation>
    <scope>NUCLEOTIDE SEQUENCE [LARGE SCALE GENOMIC DNA]</scope>
    <source>
        <strain evidence="2 3">HY14</strain>
    </source>
</reference>
<organism evidence="2 3">
    <name type="scientific">Maritimibacter fusiformis</name>
    <dbReference type="NCBI Taxonomy" id="2603819"/>
    <lineage>
        <taxon>Bacteria</taxon>
        <taxon>Pseudomonadati</taxon>
        <taxon>Pseudomonadota</taxon>
        <taxon>Alphaproteobacteria</taxon>
        <taxon>Rhodobacterales</taxon>
        <taxon>Roseobacteraceae</taxon>
        <taxon>Maritimibacter</taxon>
    </lineage>
</organism>
<evidence type="ECO:0000313" key="2">
    <source>
        <dbReference type="EMBL" id="TYB82549.1"/>
    </source>
</evidence>
<dbReference type="PROSITE" id="PS50263">
    <property type="entry name" value="CN_HYDROLASE"/>
    <property type="match status" value="1"/>
</dbReference>
<dbReference type="InterPro" id="IPR036526">
    <property type="entry name" value="C-N_Hydrolase_sf"/>
</dbReference>
<name>A0A5D0RN34_9RHOB</name>
<evidence type="ECO:0000259" key="1">
    <source>
        <dbReference type="PROSITE" id="PS50263"/>
    </source>
</evidence>
<dbReference type="Proteomes" id="UP000322080">
    <property type="component" value="Unassembled WGS sequence"/>
</dbReference>
<dbReference type="Gene3D" id="3.60.110.10">
    <property type="entry name" value="Carbon-nitrogen hydrolase"/>
    <property type="match status" value="1"/>
</dbReference>
<dbReference type="SUPFAM" id="SSF56317">
    <property type="entry name" value="Carbon-nitrogen hydrolase"/>
    <property type="match status" value="1"/>
</dbReference>
<dbReference type="Pfam" id="PF00795">
    <property type="entry name" value="CN_hydrolase"/>
    <property type="match status" value="1"/>
</dbReference>
<dbReference type="InterPro" id="IPR003010">
    <property type="entry name" value="C-N_Hydrolase"/>
</dbReference>
<protein>
    <submittedName>
        <fullName evidence="2">Carbon-nitrogen hydrolase family protein</fullName>
    </submittedName>
</protein>
<evidence type="ECO:0000313" key="3">
    <source>
        <dbReference type="Proteomes" id="UP000322080"/>
    </source>
</evidence>
<proteinExistence type="predicted"/>
<gene>
    <name evidence="2" type="ORF">FVF75_07490</name>
</gene>
<dbReference type="PANTHER" id="PTHR23088:SF50">
    <property type="entry name" value="HYDROLASE YHCX"/>
    <property type="match status" value="1"/>
</dbReference>
<dbReference type="CDD" id="cd07574">
    <property type="entry name" value="nitrilase_Rim1_like"/>
    <property type="match status" value="1"/>
</dbReference>
<dbReference type="EMBL" id="VSIY01000004">
    <property type="protein sequence ID" value="TYB82549.1"/>
    <property type="molecule type" value="Genomic_DNA"/>
</dbReference>
<sequence>MKIAAACYPIDWIEGFECYADKLSRWVAEAAGAGADLLVFPEYGAMELAATAGREMAGDLEASLHVVSDLLPRAWDLHAELAARHGVHILAASGPVFEGDRPVNRAMFLAPGGDRQAHDKQIMTRWERDPMNAVPGAAPVVIETALGRIGVLICYDAEFPLLARSLVEAGAEILLVPSATEAEEGFHRVRIGAMARALEGQCVTVHAPTQGAAPWSPLVDENSGAAGIYGPPDRGFPPSGILAQGAMNAPGWTYAEVSLDAIARVRRNGNVLTMTHWTEQPARPKSARCVQMR</sequence>
<dbReference type="PANTHER" id="PTHR23088">
    <property type="entry name" value="NITRILASE-RELATED"/>
    <property type="match status" value="1"/>
</dbReference>
<dbReference type="RefSeq" id="WP_148377312.1">
    <property type="nucleotide sequence ID" value="NZ_VSIY01000004.1"/>
</dbReference>
<feature type="domain" description="CN hydrolase" evidence="1">
    <location>
        <begin position="1"/>
        <end position="259"/>
    </location>
</feature>
<dbReference type="AlphaFoldDB" id="A0A5D0RN34"/>
<comment type="caution">
    <text evidence="2">The sequence shown here is derived from an EMBL/GenBank/DDBJ whole genome shotgun (WGS) entry which is preliminary data.</text>
</comment>
<accession>A0A5D0RN34</accession>
<keyword evidence="3" id="KW-1185">Reference proteome</keyword>